<keyword evidence="3" id="KW-0732">Signal</keyword>
<dbReference type="AlphaFoldDB" id="A0A7S2WJE3"/>
<gene>
    <name evidence="4" type="ORF">QSP1433_LOCUS10464</name>
</gene>
<accession>A0A7S2WJE3</accession>
<feature type="signal peptide" evidence="3">
    <location>
        <begin position="1"/>
        <end position="29"/>
    </location>
</feature>
<organism evidence="4">
    <name type="scientific">Mucochytrium quahogii</name>
    <dbReference type="NCBI Taxonomy" id="96639"/>
    <lineage>
        <taxon>Eukaryota</taxon>
        <taxon>Sar</taxon>
        <taxon>Stramenopiles</taxon>
        <taxon>Bigyra</taxon>
        <taxon>Labyrinthulomycetes</taxon>
        <taxon>Thraustochytrida</taxon>
        <taxon>Thraustochytriidae</taxon>
        <taxon>Mucochytrium</taxon>
    </lineage>
</organism>
<keyword evidence="2" id="KW-0812">Transmembrane</keyword>
<sequence length="504" mass="56648">MRFLWHRGCKPGIGGFAILVFMHLTTCCATVYDEENGMVVFDTVKRFSNFGGQLTADVAEFRNQSIRWVDESLYFSLCSQGLEIDRWRARRQTTSDFIVIAEMEPNRSLACDGNLSAYARGEFFTSWCAYSSNILVLFESDSVYYSNCMFGQTVPDDCTFLFAVGNWSGVRYLQDRPGLRVTIKNDVNRWEFLQNHFARFVAQFVFPACYLSVTARMVWFIYQRFLDSNWNRNLLLIVILEVPGLATLGVVGFFYGTHCIGEIGFDTVIFLFSEFFGLSVAADLVLALMYYQVTTKLSGYTADASNSIFTCFLGFALTLGLLDSICLFLVAYVLPSSKIAGLIVALLPMVLFAVQVGTIFFLVYRIHKMSQVVKANILSDSSNSVVSGDSLAQIARLEKTLRFNAKLSIIGSLMTLTSLTLISLGIYKWGPRQYILSIFTMKIGRVVNSISRSNVLRNPRARKRRVKSIFPVASLRSSQIPSSSTVKPLDGEKEVEQKSSSMIQ</sequence>
<feature type="transmembrane region" description="Helical" evidence="2">
    <location>
        <begin position="200"/>
        <end position="222"/>
    </location>
</feature>
<evidence type="ECO:0000256" key="3">
    <source>
        <dbReference type="SAM" id="SignalP"/>
    </source>
</evidence>
<feature type="transmembrane region" description="Helical" evidence="2">
    <location>
        <begin position="234"/>
        <end position="256"/>
    </location>
</feature>
<feature type="transmembrane region" description="Helical" evidence="2">
    <location>
        <begin position="339"/>
        <end position="364"/>
    </location>
</feature>
<name>A0A7S2WJE3_9STRA</name>
<feature type="transmembrane region" description="Helical" evidence="2">
    <location>
        <begin position="268"/>
        <end position="291"/>
    </location>
</feature>
<feature type="transmembrane region" description="Helical" evidence="2">
    <location>
        <begin position="312"/>
        <end position="333"/>
    </location>
</feature>
<feature type="transmembrane region" description="Helical" evidence="2">
    <location>
        <begin position="407"/>
        <end position="427"/>
    </location>
</feature>
<keyword evidence="2" id="KW-0472">Membrane</keyword>
<evidence type="ECO:0000256" key="2">
    <source>
        <dbReference type="SAM" id="Phobius"/>
    </source>
</evidence>
<reference evidence="4" key="1">
    <citation type="submission" date="2021-01" db="EMBL/GenBank/DDBJ databases">
        <authorList>
            <person name="Corre E."/>
            <person name="Pelletier E."/>
            <person name="Niang G."/>
            <person name="Scheremetjew M."/>
            <person name="Finn R."/>
            <person name="Kale V."/>
            <person name="Holt S."/>
            <person name="Cochrane G."/>
            <person name="Meng A."/>
            <person name="Brown T."/>
            <person name="Cohen L."/>
        </authorList>
    </citation>
    <scope>NUCLEOTIDE SEQUENCE</scope>
    <source>
        <strain evidence="4">NY070348D</strain>
    </source>
</reference>
<proteinExistence type="predicted"/>
<evidence type="ECO:0000256" key="1">
    <source>
        <dbReference type="SAM" id="MobiDB-lite"/>
    </source>
</evidence>
<dbReference type="EMBL" id="HBHK01016680">
    <property type="protein sequence ID" value="CAD9690037.1"/>
    <property type="molecule type" value="Transcribed_RNA"/>
</dbReference>
<keyword evidence="2" id="KW-1133">Transmembrane helix</keyword>
<evidence type="ECO:0000313" key="4">
    <source>
        <dbReference type="EMBL" id="CAD9690037.1"/>
    </source>
</evidence>
<protein>
    <submittedName>
        <fullName evidence="4">Uncharacterized protein</fullName>
    </submittedName>
</protein>
<feature type="compositionally biased region" description="Polar residues" evidence="1">
    <location>
        <begin position="477"/>
        <end position="486"/>
    </location>
</feature>
<feature type="region of interest" description="Disordered" evidence="1">
    <location>
        <begin position="477"/>
        <end position="504"/>
    </location>
</feature>
<feature type="chain" id="PRO_5030621756" evidence="3">
    <location>
        <begin position="30"/>
        <end position="504"/>
    </location>
</feature>